<protein>
    <recommendedName>
        <fullName evidence="6">Major facilitator superfamily (MFS) profile domain-containing protein</fullName>
    </recommendedName>
</protein>
<feature type="transmembrane region" description="Helical" evidence="5">
    <location>
        <begin position="314"/>
        <end position="336"/>
    </location>
</feature>
<feature type="transmembrane region" description="Helical" evidence="5">
    <location>
        <begin position="386"/>
        <end position="405"/>
    </location>
</feature>
<feature type="transmembrane region" description="Helical" evidence="5">
    <location>
        <begin position="37"/>
        <end position="57"/>
    </location>
</feature>
<evidence type="ECO:0000259" key="6">
    <source>
        <dbReference type="PROSITE" id="PS50850"/>
    </source>
</evidence>
<proteinExistence type="predicted"/>
<evidence type="ECO:0000256" key="4">
    <source>
        <dbReference type="ARBA" id="ARBA00023136"/>
    </source>
</evidence>
<feature type="transmembrane region" description="Helical" evidence="5">
    <location>
        <begin position="123"/>
        <end position="141"/>
    </location>
</feature>
<feature type="transmembrane region" description="Helical" evidence="5">
    <location>
        <begin position="342"/>
        <end position="365"/>
    </location>
</feature>
<evidence type="ECO:0000313" key="8">
    <source>
        <dbReference type="Proteomes" id="UP000032120"/>
    </source>
</evidence>
<evidence type="ECO:0000256" key="1">
    <source>
        <dbReference type="ARBA" id="ARBA00004651"/>
    </source>
</evidence>
<keyword evidence="3 5" id="KW-1133">Transmembrane helix</keyword>
<feature type="transmembrane region" description="Helical" evidence="5">
    <location>
        <begin position="285"/>
        <end position="307"/>
    </location>
</feature>
<dbReference type="Pfam" id="PF07690">
    <property type="entry name" value="MFS_1"/>
    <property type="match status" value="1"/>
</dbReference>
<keyword evidence="4 5" id="KW-0472">Membrane</keyword>
<dbReference type="PANTHER" id="PTHR42718">
    <property type="entry name" value="MAJOR FACILITATOR SUPERFAMILY MULTIDRUG TRANSPORTER MFSC"/>
    <property type="match status" value="1"/>
</dbReference>
<gene>
    <name evidence="7" type="ORF">SD72_01395</name>
</gene>
<feature type="transmembrane region" description="Helical" evidence="5">
    <location>
        <begin position="411"/>
        <end position="433"/>
    </location>
</feature>
<feature type="domain" description="Major facilitator superfamily (MFS) profile" evidence="6">
    <location>
        <begin position="1"/>
        <end position="437"/>
    </location>
</feature>
<feature type="transmembrane region" description="Helical" evidence="5">
    <location>
        <begin position="64"/>
        <end position="82"/>
    </location>
</feature>
<dbReference type="SUPFAM" id="SSF103473">
    <property type="entry name" value="MFS general substrate transporter"/>
    <property type="match status" value="1"/>
</dbReference>
<sequence length="439" mass="42590">MAAVLTTSLIFPLSITGPAAALPHLTAEFDAAPLLPWIVTAYNAAFAAFLLLGGLLADWLGVHRIYAIGVCLFAAAAGALALGSTPELLVVARAIAGVGAAAATTGGTALLSNAAGPERRGRAFGALGTIMGAGLAFGPLLSSLVVGHLGWRGVFAVPAVLAAIALILLACAGSFQRAPRLPRPALGSALLFTGAFLALTVGVGEIPPRGLGDPLVATALGGALLLCVASATLGRAAASPLVPAALLHSRQFLALVTAAGALMAVFVPLVVFLPLALSERGAGEAAVATLALTVPTVVLPSVGARLARRISPTWLACLALGLAAVGLGTTAMSLGLHGNLTALATSLLAVGAAVGLTSGVLDGAALAAVPERVSASAAGVLNTARLASETIALAVAGALILGASVSPDVALAPVAGGLAGLALLALTGVVVLARAPGRG</sequence>
<evidence type="ECO:0000256" key="3">
    <source>
        <dbReference type="ARBA" id="ARBA00022989"/>
    </source>
</evidence>
<dbReference type="EMBL" id="JXSQ01000001">
    <property type="protein sequence ID" value="KIP53930.1"/>
    <property type="molecule type" value="Genomic_DNA"/>
</dbReference>
<dbReference type="GO" id="GO:0005886">
    <property type="term" value="C:plasma membrane"/>
    <property type="evidence" value="ECO:0007669"/>
    <property type="project" value="UniProtKB-SubCell"/>
</dbReference>
<evidence type="ECO:0000256" key="2">
    <source>
        <dbReference type="ARBA" id="ARBA00022692"/>
    </source>
</evidence>
<keyword evidence="8" id="KW-1185">Reference proteome</keyword>
<dbReference type="InterPro" id="IPR036259">
    <property type="entry name" value="MFS_trans_sf"/>
</dbReference>
<dbReference type="AlphaFoldDB" id="A0A0D0H9S2"/>
<name>A0A0D0H9S2_9MICO</name>
<comment type="caution">
    <text evidence="7">The sequence shown here is derived from an EMBL/GenBank/DDBJ whole genome shotgun (WGS) entry which is preliminary data.</text>
</comment>
<feature type="transmembrane region" description="Helical" evidence="5">
    <location>
        <begin position="215"/>
        <end position="233"/>
    </location>
</feature>
<feature type="transmembrane region" description="Helical" evidence="5">
    <location>
        <begin position="185"/>
        <end position="203"/>
    </location>
</feature>
<feature type="transmembrane region" description="Helical" evidence="5">
    <location>
        <begin position="88"/>
        <end position="111"/>
    </location>
</feature>
<keyword evidence="2 5" id="KW-0812">Transmembrane</keyword>
<feature type="transmembrane region" description="Helical" evidence="5">
    <location>
        <begin position="253"/>
        <end position="273"/>
    </location>
</feature>
<dbReference type="PROSITE" id="PS50850">
    <property type="entry name" value="MFS"/>
    <property type="match status" value="1"/>
</dbReference>
<organism evidence="7 8">
    <name type="scientific">Leucobacter komagatae</name>
    <dbReference type="NCBI Taxonomy" id="55969"/>
    <lineage>
        <taxon>Bacteria</taxon>
        <taxon>Bacillati</taxon>
        <taxon>Actinomycetota</taxon>
        <taxon>Actinomycetes</taxon>
        <taxon>Micrococcales</taxon>
        <taxon>Microbacteriaceae</taxon>
        <taxon>Leucobacter</taxon>
    </lineage>
</organism>
<comment type="subcellular location">
    <subcellularLocation>
        <location evidence="1">Cell membrane</location>
        <topology evidence="1">Multi-pass membrane protein</topology>
    </subcellularLocation>
</comment>
<evidence type="ECO:0000256" key="5">
    <source>
        <dbReference type="SAM" id="Phobius"/>
    </source>
</evidence>
<dbReference type="InterPro" id="IPR020846">
    <property type="entry name" value="MFS_dom"/>
</dbReference>
<reference evidence="7 8" key="1">
    <citation type="submission" date="2015-01" db="EMBL/GenBank/DDBJ databases">
        <title>Draft genome sequence of Leucobacter komagatae strain VKM ST2845.</title>
        <authorList>
            <person name="Karlyshev A.V."/>
            <person name="Kudryashova E.B."/>
        </authorList>
    </citation>
    <scope>NUCLEOTIDE SEQUENCE [LARGE SCALE GENOMIC DNA]</scope>
    <source>
        <strain evidence="7 8">VKM ST2845</strain>
    </source>
</reference>
<accession>A0A0D0H9S2</accession>
<evidence type="ECO:0000313" key="7">
    <source>
        <dbReference type="EMBL" id="KIP53930.1"/>
    </source>
</evidence>
<feature type="transmembrane region" description="Helical" evidence="5">
    <location>
        <begin position="153"/>
        <end position="173"/>
    </location>
</feature>
<dbReference type="Proteomes" id="UP000032120">
    <property type="component" value="Unassembled WGS sequence"/>
</dbReference>
<dbReference type="Gene3D" id="1.20.1250.20">
    <property type="entry name" value="MFS general substrate transporter like domains"/>
    <property type="match status" value="1"/>
</dbReference>
<dbReference type="GO" id="GO:0022857">
    <property type="term" value="F:transmembrane transporter activity"/>
    <property type="evidence" value="ECO:0007669"/>
    <property type="project" value="InterPro"/>
</dbReference>
<dbReference type="PRINTS" id="PR01036">
    <property type="entry name" value="TCRTETB"/>
</dbReference>
<dbReference type="InterPro" id="IPR011701">
    <property type="entry name" value="MFS"/>
</dbReference>
<dbReference type="PANTHER" id="PTHR42718:SF49">
    <property type="entry name" value="EXPORT PROTEIN"/>
    <property type="match status" value="1"/>
</dbReference>